<protein>
    <recommendedName>
        <fullName evidence="19">Myosin-VIIa</fullName>
    </recommendedName>
</protein>
<dbReference type="SMART" id="SM00295">
    <property type="entry name" value="B41"/>
    <property type="match status" value="2"/>
</dbReference>
<evidence type="ECO:0000313" key="18">
    <source>
        <dbReference type="Proteomes" id="UP000092445"/>
    </source>
</evidence>
<dbReference type="STRING" id="7398.A0A1B0ABG8"/>
<dbReference type="InterPro" id="IPR001609">
    <property type="entry name" value="Myosin_head_motor_dom-like"/>
</dbReference>
<dbReference type="InterPro" id="IPR036028">
    <property type="entry name" value="SH3-like_dom_sf"/>
</dbReference>
<dbReference type="CDD" id="cd17093">
    <property type="entry name" value="FERM2_F1_Myosin-VII"/>
    <property type="match status" value="1"/>
</dbReference>
<dbReference type="InterPro" id="IPR019748">
    <property type="entry name" value="FERM_central"/>
</dbReference>
<dbReference type="Gene3D" id="2.30.30.40">
    <property type="entry name" value="SH3 Domains"/>
    <property type="match status" value="1"/>
</dbReference>
<dbReference type="Gene3D" id="1.20.58.530">
    <property type="match status" value="1"/>
</dbReference>
<evidence type="ECO:0008006" key="19">
    <source>
        <dbReference type="Google" id="ProtNLM"/>
    </source>
</evidence>
<dbReference type="Pfam" id="PF02174">
    <property type="entry name" value="IRS"/>
    <property type="match status" value="1"/>
</dbReference>
<dbReference type="Gene3D" id="1.10.10.820">
    <property type="match status" value="1"/>
</dbReference>
<evidence type="ECO:0000256" key="5">
    <source>
        <dbReference type="ARBA" id="ARBA00022737"/>
    </source>
</evidence>
<dbReference type="InterPro" id="IPR002404">
    <property type="entry name" value="IRS_PTB"/>
</dbReference>
<evidence type="ECO:0000256" key="9">
    <source>
        <dbReference type="ARBA" id="ARBA00023175"/>
    </source>
</evidence>
<dbReference type="Pfam" id="PF24123">
    <property type="entry name" value="Myosin_VII_N"/>
    <property type="match status" value="1"/>
</dbReference>
<dbReference type="SUPFAM" id="SSF54236">
    <property type="entry name" value="Ubiquitin-like"/>
    <property type="match status" value="2"/>
</dbReference>
<evidence type="ECO:0000259" key="16">
    <source>
        <dbReference type="PROSITE" id="PS51456"/>
    </source>
</evidence>
<dbReference type="InterPro" id="IPR000048">
    <property type="entry name" value="IQ_motif_EF-hand-BS"/>
</dbReference>
<keyword evidence="18" id="KW-1185">Reference proteome</keyword>
<dbReference type="Gene3D" id="6.20.240.20">
    <property type="match status" value="1"/>
</dbReference>
<dbReference type="InterPro" id="IPR011993">
    <property type="entry name" value="PH-like_dom_sf"/>
</dbReference>
<dbReference type="SMART" id="SM00326">
    <property type="entry name" value="SH3"/>
    <property type="match status" value="1"/>
</dbReference>
<feature type="domain" description="FERM" evidence="14">
    <location>
        <begin position="1225"/>
        <end position="1538"/>
    </location>
</feature>
<dbReference type="VEuPathDB" id="VectorBase:GPAI040204"/>
<dbReference type="GO" id="GO:0005737">
    <property type="term" value="C:cytoplasm"/>
    <property type="evidence" value="ECO:0007669"/>
    <property type="project" value="UniProtKB-SubCell"/>
</dbReference>
<feature type="domain" description="FERM" evidence="14">
    <location>
        <begin position="1831"/>
        <end position="2137"/>
    </location>
</feature>
<dbReference type="SUPFAM" id="SSF50044">
    <property type="entry name" value="SH3-domain"/>
    <property type="match status" value="1"/>
</dbReference>
<dbReference type="Gene3D" id="1.20.80.10">
    <property type="match status" value="2"/>
</dbReference>
<dbReference type="Pfam" id="PF00063">
    <property type="entry name" value="Myosin_head"/>
    <property type="match status" value="1"/>
</dbReference>
<dbReference type="GO" id="GO:0005524">
    <property type="term" value="F:ATP binding"/>
    <property type="evidence" value="ECO:0007669"/>
    <property type="project" value="UniProtKB-UniRule"/>
</dbReference>
<dbReference type="Gene3D" id="1.20.120.720">
    <property type="entry name" value="Myosin VI head, motor domain, U50 subdomain"/>
    <property type="match status" value="1"/>
</dbReference>
<name>A0A1B0ABG8_GLOPL</name>
<dbReference type="InterPro" id="IPR035963">
    <property type="entry name" value="FERM_2"/>
</dbReference>
<dbReference type="GO" id="GO:0003774">
    <property type="term" value="F:cytoskeletal motor activity"/>
    <property type="evidence" value="ECO:0007669"/>
    <property type="project" value="UniProtKB-UniRule"/>
</dbReference>
<dbReference type="PROSITE" id="PS50002">
    <property type="entry name" value="SH3"/>
    <property type="match status" value="1"/>
</dbReference>
<evidence type="ECO:0000256" key="2">
    <source>
        <dbReference type="ARBA" id="ARBA00008314"/>
    </source>
</evidence>
<dbReference type="InterPro" id="IPR014352">
    <property type="entry name" value="FERM/acyl-CoA-bd_prot_sf"/>
</dbReference>
<keyword evidence="6 12" id="KW-0547">Nucleotide-binding</keyword>
<keyword evidence="4" id="KW-0963">Cytoplasm</keyword>
<keyword evidence="3 11" id="KW-0728">SH3 domain</keyword>
<evidence type="ECO:0000256" key="1">
    <source>
        <dbReference type="ARBA" id="ARBA00004496"/>
    </source>
</evidence>
<keyword evidence="8 12" id="KW-0518">Myosin</keyword>
<dbReference type="GO" id="GO:0120025">
    <property type="term" value="C:plasma membrane bounded cell projection"/>
    <property type="evidence" value="ECO:0007669"/>
    <property type="project" value="UniProtKB-ARBA"/>
</dbReference>
<dbReference type="InterPro" id="IPR000299">
    <property type="entry name" value="FERM_domain"/>
</dbReference>
<dbReference type="InterPro" id="IPR029071">
    <property type="entry name" value="Ubiquitin-like_domsf"/>
</dbReference>
<comment type="similarity">
    <text evidence="2 12">Belongs to the TRAFAC class myosin-kinesin ATPase superfamily. Myosin family.</text>
</comment>
<dbReference type="GO" id="GO:0009887">
    <property type="term" value="P:animal organ morphogenesis"/>
    <property type="evidence" value="ECO:0007669"/>
    <property type="project" value="UniProtKB-ARBA"/>
</dbReference>
<dbReference type="InterPro" id="IPR036961">
    <property type="entry name" value="Kinesin_motor_dom_sf"/>
</dbReference>
<dbReference type="InterPro" id="IPR001452">
    <property type="entry name" value="SH3_domain"/>
</dbReference>
<keyword evidence="7 12" id="KW-0067">ATP-binding</keyword>
<feature type="domain" description="Myosin motor" evidence="16">
    <location>
        <begin position="65"/>
        <end position="736"/>
    </location>
</feature>
<evidence type="ECO:0000259" key="15">
    <source>
        <dbReference type="PROSITE" id="PS51016"/>
    </source>
</evidence>
<dbReference type="PANTHER" id="PTHR22692:SF26">
    <property type="entry name" value="SH3 DOMAIN-CONTAINING PROTEIN"/>
    <property type="match status" value="1"/>
</dbReference>
<dbReference type="Gene3D" id="3.10.20.90">
    <property type="entry name" value="Phosphatidylinositol 3-kinase Catalytic Subunit, Chain A, domain 1"/>
    <property type="match status" value="2"/>
</dbReference>
<dbReference type="InterPro" id="IPR000857">
    <property type="entry name" value="MyTH4_dom"/>
</dbReference>
<dbReference type="Gene3D" id="1.25.40.530">
    <property type="entry name" value="MyTH4 domain"/>
    <property type="match status" value="2"/>
</dbReference>
<dbReference type="GO" id="GO:0030182">
    <property type="term" value="P:neuron differentiation"/>
    <property type="evidence" value="ECO:0007669"/>
    <property type="project" value="UniProtKB-ARBA"/>
</dbReference>
<dbReference type="GO" id="GO:0016459">
    <property type="term" value="C:myosin complex"/>
    <property type="evidence" value="ECO:0007669"/>
    <property type="project" value="UniProtKB-KW"/>
</dbReference>
<dbReference type="PRINTS" id="PR00193">
    <property type="entry name" value="MYOSINHEAVY"/>
</dbReference>
<evidence type="ECO:0000313" key="17">
    <source>
        <dbReference type="EnsemblMetazoa" id="GPAI040204-PA"/>
    </source>
</evidence>
<proteinExistence type="inferred from homology"/>
<dbReference type="PROSITE" id="PS51016">
    <property type="entry name" value="MYTH4"/>
    <property type="match status" value="2"/>
</dbReference>
<dbReference type="PANTHER" id="PTHR22692">
    <property type="entry name" value="MYOSIN VII, XV"/>
    <property type="match status" value="1"/>
</dbReference>
<evidence type="ECO:0000259" key="14">
    <source>
        <dbReference type="PROSITE" id="PS50057"/>
    </source>
</evidence>
<dbReference type="FunFam" id="1.10.10.820:FF:000001">
    <property type="entry name" value="Myosin heavy chain"/>
    <property type="match status" value="1"/>
</dbReference>
<evidence type="ECO:0000256" key="4">
    <source>
        <dbReference type="ARBA" id="ARBA00022490"/>
    </source>
</evidence>
<dbReference type="CDD" id="cd17092">
    <property type="entry name" value="FERM1_F1_Myosin-VII"/>
    <property type="match status" value="1"/>
</dbReference>
<dbReference type="Proteomes" id="UP000092445">
    <property type="component" value="Unassembled WGS sequence"/>
</dbReference>
<evidence type="ECO:0000256" key="8">
    <source>
        <dbReference type="ARBA" id="ARBA00023123"/>
    </source>
</evidence>
<dbReference type="Gene3D" id="2.30.29.30">
    <property type="entry name" value="Pleckstrin-homology domain (PH domain)/Phosphotyrosine-binding domain (PTB)"/>
    <property type="match status" value="2"/>
</dbReference>
<accession>A0A1B0ABG8</accession>
<feature type="domain" description="SH3" evidence="13">
    <location>
        <begin position="1533"/>
        <end position="1606"/>
    </location>
</feature>
<dbReference type="PROSITE" id="PS50096">
    <property type="entry name" value="IQ"/>
    <property type="match status" value="2"/>
</dbReference>
<evidence type="ECO:0000256" key="10">
    <source>
        <dbReference type="ARBA" id="ARBA00023203"/>
    </source>
</evidence>
<dbReference type="Pfam" id="PF00612">
    <property type="entry name" value="IQ"/>
    <property type="match status" value="2"/>
</dbReference>
<evidence type="ECO:0000256" key="7">
    <source>
        <dbReference type="ARBA" id="ARBA00022840"/>
    </source>
</evidence>
<keyword evidence="5" id="KW-0677">Repeat</keyword>
<dbReference type="CDD" id="cd00174">
    <property type="entry name" value="SH3"/>
    <property type="match status" value="1"/>
</dbReference>
<feature type="domain" description="MyTH4" evidence="15">
    <location>
        <begin position="1680"/>
        <end position="1825"/>
    </location>
</feature>
<reference evidence="18" key="1">
    <citation type="submission" date="2014-03" db="EMBL/GenBank/DDBJ databases">
        <authorList>
            <person name="Aksoy S."/>
            <person name="Warren W."/>
            <person name="Wilson R.K."/>
        </authorList>
    </citation>
    <scope>NUCLEOTIDE SEQUENCE [LARGE SCALE GENOMIC DNA]</scope>
    <source>
        <strain evidence="18">IAEA</strain>
    </source>
</reference>
<dbReference type="SMART" id="SM00015">
    <property type="entry name" value="IQ"/>
    <property type="match status" value="3"/>
</dbReference>
<dbReference type="SUPFAM" id="SSF47031">
    <property type="entry name" value="Second domain of FERM"/>
    <property type="match status" value="2"/>
</dbReference>
<feature type="domain" description="MyTH4" evidence="15">
    <location>
        <begin position="997"/>
        <end position="1220"/>
    </location>
</feature>
<dbReference type="InterPro" id="IPR051567">
    <property type="entry name" value="Unconventional_Myosin_ATPase"/>
</dbReference>
<dbReference type="Pfam" id="PF00784">
    <property type="entry name" value="MyTH4"/>
    <property type="match status" value="2"/>
</dbReference>
<dbReference type="InterPro" id="IPR038185">
    <property type="entry name" value="MyTH4_dom_sf"/>
</dbReference>
<dbReference type="PROSITE" id="PS50057">
    <property type="entry name" value="FERM_3"/>
    <property type="match status" value="2"/>
</dbReference>
<dbReference type="Gene3D" id="1.20.5.190">
    <property type="match status" value="1"/>
</dbReference>
<evidence type="ECO:0000256" key="11">
    <source>
        <dbReference type="PROSITE-ProRule" id="PRU00192"/>
    </source>
</evidence>
<dbReference type="GO" id="GO:0071944">
    <property type="term" value="C:cell periphery"/>
    <property type="evidence" value="ECO:0007669"/>
    <property type="project" value="UniProtKB-ARBA"/>
</dbReference>
<dbReference type="SUPFAM" id="SSF52540">
    <property type="entry name" value="P-loop containing nucleoside triphosphate hydrolases"/>
    <property type="match status" value="1"/>
</dbReference>
<dbReference type="GO" id="GO:0009888">
    <property type="term" value="P:tissue development"/>
    <property type="evidence" value="ECO:0007669"/>
    <property type="project" value="UniProtKB-ARBA"/>
</dbReference>
<evidence type="ECO:0000256" key="3">
    <source>
        <dbReference type="ARBA" id="ARBA00022443"/>
    </source>
</evidence>
<dbReference type="InterPro" id="IPR036106">
    <property type="entry name" value="MYSc_Myo7"/>
</dbReference>
<evidence type="ECO:0000256" key="6">
    <source>
        <dbReference type="ARBA" id="ARBA00022741"/>
    </source>
</evidence>
<dbReference type="SUPFAM" id="SSF50729">
    <property type="entry name" value="PH domain-like"/>
    <property type="match status" value="1"/>
</dbReference>
<dbReference type="Pfam" id="PF21989">
    <property type="entry name" value="RA_2"/>
    <property type="match status" value="2"/>
</dbReference>
<dbReference type="GO" id="GO:0003779">
    <property type="term" value="F:actin binding"/>
    <property type="evidence" value="ECO:0007669"/>
    <property type="project" value="UniProtKB-KW"/>
</dbReference>
<evidence type="ECO:0000259" key="13">
    <source>
        <dbReference type="PROSITE" id="PS50002"/>
    </source>
</evidence>
<dbReference type="PROSITE" id="PS51456">
    <property type="entry name" value="MYOSIN_MOTOR"/>
    <property type="match status" value="1"/>
</dbReference>
<dbReference type="InterPro" id="IPR041793">
    <property type="entry name" value="MyoVII_FERM_C1"/>
</dbReference>
<evidence type="ECO:0000256" key="12">
    <source>
        <dbReference type="PROSITE-ProRule" id="PRU00782"/>
    </source>
</evidence>
<dbReference type="CDD" id="cd01381">
    <property type="entry name" value="MYSc_Myo7"/>
    <property type="match status" value="1"/>
</dbReference>
<dbReference type="Pfam" id="PF21998">
    <property type="entry name" value="FERM_C1_MyoVII"/>
    <property type="match status" value="1"/>
</dbReference>
<organism evidence="17 18">
    <name type="scientific">Glossina pallidipes</name>
    <name type="common">Tsetse fly</name>
    <dbReference type="NCBI Taxonomy" id="7398"/>
    <lineage>
        <taxon>Eukaryota</taxon>
        <taxon>Metazoa</taxon>
        <taxon>Ecdysozoa</taxon>
        <taxon>Arthropoda</taxon>
        <taxon>Hexapoda</taxon>
        <taxon>Insecta</taxon>
        <taxon>Pterygota</taxon>
        <taxon>Neoptera</taxon>
        <taxon>Endopterygota</taxon>
        <taxon>Diptera</taxon>
        <taxon>Brachycera</taxon>
        <taxon>Muscomorpha</taxon>
        <taxon>Hippoboscoidea</taxon>
        <taxon>Glossinidae</taxon>
        <taxon>Glossina</taxon>
    </lineage>
</organism>
<comment type="subcellular location">
    <subcellularLocation>
        <location evidence="1">Cytoplasm</location>
    </subcellularLocation>
</comment>
<keyword evidence="10 12" id="KW-0009">Actin-binding</keyword>
<dbReference type="InterPro" id="IPR019749">
    <property type="entry name" value="Band_41_domain"/>
</dbReference>
<dbReference type="Pfam" id="PF07653">
    <property type="entry name" value="SH3_2"/>
    <property type="match status" value="1"/>
</dbReference>
<feature type="region of interest" description="Actin-binding" evidence="12">
    <location>
        <begin position="614"/>
        <end position="636"/>
    </location>
</feature>
<dbReference type="CDD" id="cd14473">
    <property type="entry name" value="FERM_B-lobe"/>
    <property type="match status" value="2"/>
</dbReference>
<reference evidence="17" key="2">
    <citation type="submission" date="2020-05" db="UniProtKB">
        <authorList>
            <consortium name="EnsemblMetazoa"/>
        </authorList>
    </citation>
    <scope>IDENTIFICATION</scope>
    <source>
        <strain evidence="17">IAEA</strain>
    </source>
</reference>
<dbReference type="EnsemblMetazoa" id="GPAI040204-RA">
    <property type="protein sequence ID" value="GPAI040204-PA"/>
    <property type="gene ID" value="GPAI040204"/>
</dbReference>
<dbReference type="InterPro" id="IPR027417">
    <property type="entry name" value="P-loop_NTPase"/>
</dbReference>
<keyword evidence="9 12" id="KW-0505">Motor protein</keyword>
<dbReference type="Gene3D" id="3.40.850.10">
    <property type="entry name" value="Kinesin motor domain"/>
    <property type="match status" value="1"/>
</dbReference>
<feature type="binding site" evidence="12">
    <location>
        <begin position="158"/>
        <end position="165"/>
    </location>
    <ligand>
        <name>ATP</name>
        <dbReference type="ChEBI" id="CHEBI:30616"/>
    </ligand>
</feature>
<dbReference type="SMART" id="SM00139">
    <property type="entry name" value="MyTH4"/>
    <property type="match status" value="2"/>
</dbReference>
<dbReference type="SMART" id="SM00242">
    <property type="entry name" value="MYSc"/>
    <property type="match status" value="1"/>
</dbReference>
<dbReference type="InterPro" id="IPR057130">
    <property type="entry name" value="Myosin_VII_N"/>
</dbReference>
<sequence>MTNQSTPSEYVWVKPQDGVNEFTVPYAALIVREDKSKVCIKDQKGKQYWVNSSDVVKHMHTTSQNGVDDMITLGDLQEYAILHNLEMRYHQNKIYTYTGTMLIAINPYQILPIYTHKEIREYRDRRIHELPPHIFAISDNAYQEMKRDRTNHCIVISGESGAGKTESTKLILQYLAGLSGKHSWIEQQIIEANPILEAFGNAKTVRNDNSSRFGKYIEIRFNESGSIHNARIEEYLLEKSRIVFQSDDERNYHIFYCLLAGLTKEERQKLNLLEDNPSKYHYLAQGKCTAIKGKNDAADFMMIKSAMEVLSFKPDEIWNIFALLASILHLGNVHFKATTIQNMDTCEVSNQTEANRVCQLLGVSNEQLCTALVQRTILVHGEHVITGLSKETAIEGRDAFAKALYGKIFITIVQRINAAINKEGGAGLNTIGVLDIFGFENFHDNSFEQLCINYANENLQQFFVQHIFKMEQSEYQREGINWEHIEYQDNQDILDMIGMKSVNIMSLIDEESIFPRGSDQTLLEKLHVQHGTRSLYIKPKSNQENTFGVRHYAGVVFYNTRGFLEKNRDSFSLDLKEMVANSKNKFVKNIFPQLSLNDTMKKQLTLSVKFRNSLDLLIRTLTAAHPFFIRCIKPNELKQPNIFDRDFCVRQLRYSGMMETARIRRAGYSIRHDHSDFVDRYQLLLNDKKSLKSLNSQQISHEICRTILPPKADYQLGHTKVFLKDIDDNYLETRRSHIVLKSVLIIQRGFRRLLFRRYIIKHRLAAVTIQRAWRLYRQRRAFQTIQQGFQRLVACIRARNLKSQYNILRNRMIRLQAHCRGYVKRKEFNAEFGEKLNKLRELRVLRARDEQHYLKIGERNWKQKAEENHRKRLNELKPSEGQTSEMKLPVEDNNNLIDFESSKKIVDSVFGFLDETDVSGPVGPNVKQKSRMLELELGKKKFIPTKLLSRPIRKNASIPSGGTIRLPKSHDAKPDISEFSFAKFAATYFNAGVTGHYSQKPLKKSLLNHDLPMDEIAAQSIWIMILRFMGDMAEAKYDGNSNDTIMQRLTQTLRKSTLRSKEFQEALASMGDMEHQRRLIRKTLKRKTKIPDVLRQTSDRIVDLESYQQILGARTTNLDKLHFIIGHGILRANLRDEIFAQICKQLIKNPYRVSFAKGWILLSLCIGCFPPSSIFENYLRCFIQSGPQLYAPYCENRLNRTLKNGARTQPPSWLELQATRNKSTITLQVLRMDNGTQKLQVDSASTAQESVKQLTEHIGLIDNFGFSLVLILYDKVISLGSGSDHIMDAISHCEQYAKEQGQNERKAPWKLYLRKEMFSPWYDPTADSLAVHLIYKQIIRGLSAGEYRCHSEKDVAMICALQYYAEYGENMNPEVLLKCLPDYLPKNLLIEGDKALKFWTNLITDTFSRNDYPNSLASRLKAKEDICLYGHLNWPMMFSRFFEAVLTTGLQLAKGNIVIAINSNGFYMLNESEVILGHYDYVEISKVTAERDSNHLVDILHLELLQKEELSFKCCEAQDVKNLLDFILTNLKQRSKFAVAIEDFKPDEPQDLTFPQLSLSRGDLIQLSSKTKSLSETSGNKYDWLEGECRNAKGFFPTKSVTILATLTKPSEKVLELYRKHKNDDLTRTLRRKFTSKPASNLHNLESFAKNHFRPQLNSLRKSTSSLHTIKAKNEDLWRHSRNLLKAPLLKNLQDDHDLFALAVAMFSSVLKYMGDIPTGKQSLSIDLIFKPTLKYDQLKDELYCQLMKQLTDNYVNYSEERGWDLMYLATGLIYPSTTVLKELMAFLRTRSHVLAVASLKRVKRVSNKKQRKQPPYILEVECIQQRFENIYHKVHLPDGSAEAFEIDAFTRALDLIHLIASRLKLKHLEGFSLFVRIGKRTFSIPDDEYLFDYLYELMLWIKETMPTRNVDVKRKVSSYQLYFMKKLWFHLPPGKDPNADNFFHYPQELAKYVAGYYKISCDKAVKLGCLIYYVDYGIDIKALQKSQGILSQIIPQDLIRLMKPNEWKTQLIKRLNNLLPTNLRKDLIKIQFLEHLAEQEMFGSTFFRVKQTSDESLPEYLFLAVNRKGFHIVDATTKNTLQSFDFKELSFWSSGNTYFNIHIGNLLGSNKLLCITDQSYKIDDLLSSYINYLNVQ</sequence>